<dbReference type="EMBL" id="JAGKSQ010000004">
    <property type="protein sequence ID" value="MBP3951733.1"/>
    <property type="molecule type" value="Genomic_DNA"/>
</dbReference>
<evidence type="ECO:0000259" key="3">
    <source>
        <dbReference type="Pfam" id="PF20737"/>
    </source>
</evidence>
<evidence type="ECO:0000259" key="2">
    <source>
        <dbReference type="Pfam" id="PF20736"/>
    </source>
</evidence>
<dbReference type="GO" id="GO:0016787">
    <property type="term" value="F:hydrolase activity"/>
    <property type="evidence" value="ECO:0007669"/>
    <property type="project" value="UniProtKB-KW"/>
</dbReference>
<dbReference type="Proteomes" id="UP000678228">
    <property type="component" value="Unassembled WGS sequence"/>
</dbReference>
<dbReference type="InterPro" id="IPR012878">
    <property type="entry name" value="Beta-AFase-like_GH127_cat"/>
</dbReference>
<protein>
    <submittedName>
        <fullName evidence="4">Glycoside hydrolase family 127 protein</fullName>
    </submittedName>
</protein>
<dbReference type="Pfam" id="PF07944">
    <property type="entry name" value="Beta-AFase-like_GH127_cat"/>
    <property type="match status" value="1"/>
</dbReference>
<dbReference type="Pfam" id="PF20737">
    <property type="entry name" value="Glyco_hydro127C"/>
    <property type="match status" value="1"/>
</dbReference>
<organism evidence="4 5">
    <name type="scientific">Halalkalibacter suaedae</name>
    <dbReference type="NCBI Taxonomy" id="2822140"/>
    <lineage>
        <taxon>Bacteria</taxon>
        <taxon>Bacillati</taxon>
        <taxon>Bacillota</taxon>
        <taxon>Bacilli</taxon>
        <taxon>Bacillales</taxon>
        <taxon>Bacillaceae</taxon>
        <taxon>Halalkalibacter</taxon>
    </lineage>
</organism>
<dbReference type="Pfam" id="PF20736">
    <property type="entry name" value="Glyco_hydro127M"/>
    <property type="match status" value="1"/>
</dbReference>
<accession>A0A941AQX1</accession>
<dbReference type="RefSeq" id="WP_210597425.1">
    <property type="nucleotide sequence ID" value="NZ_JAGKSQ010000004.1"/>
</dbReference>
<sequence length="640" mass="73826">MLKVTSQRSTINQTKIKDDFWSQWIDIISTKTIPYQWKALNDEIEGAPPSHSVENFRIASGQSSGTFHGMPFQDSDVYKWIEAASYSLIHYPDQELEAKIEELIELIRQAQQDDGYINTYYTVAKPNERWTDFSHGHELYCAGHLIEAAVAYYEVTNKDTLLAIANTFVDYIDSMFGIEDGKRKIYPGHEEIELALMRLYKVTGNKMHLNLCIYFINERGTQPSFLLEENTLIGERDRWFGLDYHQAHAPVREQTTAHGHAVRAMYLYTGMADIAKETGDKELKKVLKRLWNNVTNQKMYLTGGIGSQGHGERFTTEYDLPNDVAYAETCASIGLMFWAMRMLELENDRQYADVMETALYNGVLSGISLEGTKYFYVNPLEVFPSAVEERFDHKHVEPERVPWFGCACCPPNIARLITSIGQYMYTTSENKINVHLYIGSQTEFNVNGKKFEIIQKTNYPTDGKILFDIHPEKPTTHEISLRIPAWCEEFTVKINNQVIHSPINDDGYITLSKEWTEKDTIELELPLLVEKIRANPRVRENIGKIALKRGPVVYCLEQEDNGPHLKNIFIPRDETPILNSIDNITSLEIKGVRYEEDQWEGNLYSSHEPVRKPVKVKAVAYHMWGNRSPREEMLVWMNEI</sequence>
<dbReference type="GO" id="GO:0005975">
    <property type="term" value="P:carbohydrate metabolic process"/>
    <property type="evidence" value="ECO:0007669"/>
    <property type="project" value="InterPro"/>
</dbReference>
<dbReference type="InterPro" id="IPR049046">
    <property type="entry name" value="Beta-AFase-like_GH127_middle"/>
</dbReference>
<feature type="domain" description="Non-reducing end beta-L-arabinofuranosidase-like GH127 C-terminal" evidence="3">
    <location>
        <begin position="529"/>
        <end position="638"/>
    </location>
</feature>
<comment type="caution">
    <text evidence="4">The sequence shown here is derived from an EMBL/GenBank/DDBJ whole genome shotgun (WGS) entry which is preliminary data.</text>
</comment>
<reference evidence="4" key="1">
    <citation type="submission" date="2021-03" db="EMBL/GenBank/DDBJ databases">
        <title>Bacillus suaedae sp. nov., isolated from Suaeda aralocaspica.</title>
        <authorList>
            <person name="Lei R.F.R."/>
        </authorList>
    </citation>
    <scope>NUCLEOTIDE SEQUENCE</scope>
    <source>
        <strain evidence="4">YZJH907-2</strain>
    </source>
</reference>
<evidence type="ECO:0000259" key="1">
    <source>
        <dbReference type="Pfam" id="PF07944"/>
    </source>
</evidence>
<dbReference type="InterPro" id="IPR049049">
    <property type="entry name" value="Beta-AFase-like_GH127_C"/>
</dbReference>
<feature type="domain" description="Non-reducing end beta-L-arabinofuranosidase-like GH127 catalytic" evidence="1">
    <location>
        <begin position="15"/>
        <end position="421"/>
    </location>
</feature>
<name>A0A941AQX1_9BACI</name>
<evidence type="ECO:0000313" key="5">
    <source>
        <dbReference type="Proteomes" id="UP000678228"/>
    </source>
</evidence>
<dbReference type="InterPro" id="IPR008928">
    <property type="entry name" value="6-hairpin_glycosidase_sf"/>
</dbReference>
<dbReference type="PANTHER" id="PTHR43465">
    <property type="entry name" value="DUF1680 DOMAIN PROTEIN (AFU_ORTHOLOGUE AFUA_1G08910)"/>
    <property type="match status" value="1"/>
</dbReference>
<dbReference type="InterPro" id="IPR049174">
    <property type="entry name" value="Beta-AFase-like"/>
</dbReference>
<feature type="domain" description="Non-reducing end beta-L-arabinofuranosidase-like GH127 middle" evidence="2">
    <location>
        <begin position="432"/>
        <end position="527"/>
    </location>
</feature>
<keyword evidence="5" id="KW-1185">Reference proteome</keyword>
<evidence type="ECO:0000313" key="4">
    <source>
        <dbReference type="EMBL" id="MBP3951733.1"/>
    </source>
</evidence>
<dbReference type="AlphaFoldDB" id="A0A941AQX1"/>
<keyword evidence="4" id="KW-0378">Hydrolase</keyword>
<dbReference type="SUPFAM" id="SSF48208">
    <property type="entry name" value="Six-hairpin glycosidases"/>
    <property type="match status" value="1"/>
</dbReference>
<dbReference type="PANTHER" id="PTHR43465:SF2">
    <property type="entry name" value="DUF1680 DOMAIN PROTEIN (AFU_ORTHOLOGUE AFUA_1G08910)"/>
    <property type="match status" value="1"/>
</dbReference>
<proteinExistence type="predicted"/>
<gene>
    <name evidence="4" type="ORF">J7W16_11360</name>
</gene>